<dbReference type="GO" id="GO:0004563">
    <property type="term" value="F:beta-N-acetylhexosaminidase activity"/>
    <property type="evidence" value="ECO:0007669"/>
    <property type="project" value="UniProtKB-EC"/>
</dbReference>
<evidence type="ECO:0000256" key="7">
    <source>
        <dbReference type="SAM" id="SignalP"/>
    </source>
</evidence>
<organism evidence="9 10">
    <name type="scientific">Peterkaempfera bronchialis</name>
    <dbReference type="NCBI Taxonomy" id="2126346"/>
    <lineage>
        <taxon>Bacteria</taxon>
        <taxon>Bacillati</taxon>
        <taxon>Actinomycetota</taxon>
        <taxon>Actinomycetes</taxon>
        <taxon>Kitasatosporales</taxon>
        <taxon>Streptomycetaceae</taxon>
        <taxon>Peterkaempfera</taxon>
    </lineage>
</organism>
<reference evidence="10" key="1">
    <citation type="submission" date="2018-07" db="EMBL/GenBank/DDBJ databases">
        <title>Streptacidiphilus bronchialis DSM 106435 chromosome.</title>
        <authorList>
            <person name="Batra D."/>
            <person name="Gulvik C.A."/>
        </authorList>
    </citation>
    <scope>NUCLEOTIDE SEQUENCE [LARGE SCALE GENOMIC DNA]</scope>
    <source>
        <strain evidence="10">DSM 106435</strain>
    </source>
</reference>
<feature type="region of interest" description="Disordered" evidence="6">
    <location>
        <begin position="34"/>
        <end position="68"/>
    </location>
</feature>
<sequence>MRAVTRCASTARLHRNARRTVLLLATTLAVADCSSQPGQDGGSAPASRIDGGATAAASPSGVGAKDPRAATTSAASCVDRVFSAMTVPQRVGQLFMGGVTVPTANQAKVQTLRTYHVGSVFLVGRSKAGTASTKTLVSGLQSKADLVSGKRVGLLVSTDQEGGQVQALSGPGFSTMPSGLVQGGWSTSKLRSQAATWAKQLKSAGVNLNLAPVTDVVPASLGTRNPPIGRYGREYGHTADAVASHVNAFTAGFTQSGVLTTLKHFPGLGQVLANTDTTANVVDSVTTSTGASVSAFRSGVKAGAPLVMISLATYTKIDSKHKAVFSSAVINGLLRKNLGFKGVVVSDDLGNAVSVKSVAPAQRALNFLAAGGDLVLTVEPAYIPAMVTAVRSRVESNAAFRTQMYQSVHRVLAAKQRAGLLSCG</sequence>
<keyword evidence="5" id="KW-0326">Glycosidase</keyword>
<dbReference type="OrthoDB" id="9805821at2"/>
<dbReference type="Proteomes" id="UP000249340">
    <property type="component" value="Chromosome"/>
</dbReference>
<keyword evidence="7" id="KW-0732">Signal</keyword>
<dbReference type="SUPFAM" id="SSF51445">
    <property type="entry name" value="(Trans)glycosidases"/>
    <property type="match status" value="1"/>
</dbReference>
<evidence type="ECO:0000259" key="8">
    <source>
        <dbReference type="Pfam" id="PF00933"/>
    </source>
</evidence>
<evidence type="ECO:0000256" key="1">
    <source>
        <dbReference type="ARBA" id="ARBA00001231"/>
    </source>
</evidence>
<dbReference type="EMBL" id="CP031264">
    <property type="protein sequence ID" value="AXI76500.1"/>
    <property type="molecule type" value="Genomic_DNA"/>
</dbReference>
<keyword evidence="10" id="KW-1185">Reference proteome</keyword>
<evidence type="ECO:0000313" key="10">
    <source>
        <dbReference type="Proteomes" id="UP000249340"/>
    </source>
</evidence>
<feature type="chain" id="PRO_5017004850" description="beta-N-acetylhexosaminidase" evidence="7">
    <location>
        <begin position="32"/>
        <end position="424"/>
    </location>
</feature>
<evidence type="ECO:0000256" key="6">
    <source>
        <dbReference type="SAM" id="MobiDB-lite"/>
    </source>
</evidence>
<evidence type="ECO:0000256" key="2">
    <source>
        <dbReference type="ARBA" id="ARBA00005336"/>
    </source>
</evidence>
<evidence type="ECO:0000256" key="5">
    <source>
        <dbReference type="ARBA" id="ARBA00023295"/>
    </source>
</evidence>
<dbReference type="KEGG" id="stri:C7M71_002455"/>
<dbReference type="RefSeq" id="WP_111489302.1">
    <property type="nucleotide sequence ID" value="NZ_CP031264.1"/>
</dbReference>
<comment type="similarity">
    <text evidence="2">Belongs to the glycosyl hydrolase 3 family.</text>
</comment>
<keyword evidence="4 9" id="KW-0378">Hydrolase</keyword>
<dbReference type="PANTHER" id="PTHR30480:SF13">
    <property type="entry name" value="BETA-HEXOSAMINIDASE"/>
    <property type="match status" value="1"/>
</dbReference>
<accession>A0A345SRZ5</accession>
<dbReference type="Pfam" id="PF00933">
    <property type="entry name" value="Glyco_hydro_3"/>
    <property type="match status" value="1"/>
</dbReference>
<protein>
    <recommendedName>
        <fullName evidence="3">beta-N-acetylhexosaminidase</fullName>
        <ecNumber evidence="3">3.2.1.52</ecNumber>
    </recommendedName>
</protein>
<dbReference type="PANTHER" id="PTHR30480">
    <property type="entry name" value="BETA-HEXOSAMINIDASE-RELATED"/>
    <property type="match status" value="1"/>
</dbReference>
<evidence type="ECO:0000313" key="9">
    <source>
        <dbReference type="EMBL" id="AXI76500.1"/>
    </source>
</evidence>
<dbReference type="InterPro" id="IPR050226">
    <property type="entry name" value="NagZ_Beta-hexosaminidase"/>
</dbReference>
<gene>
    <name evidence="9" type="ORF">C7M71_002455</name>
</gene>
<dbReference type="GO" id="GO:0005975">
    <property type="term" value="P:carbohydrate metabolic process"/>
    <property type="evidence" value="ECO:0007669"/>
    <property type="project" value="InterPro"/>
</dbReference>
<dbReference type="InterPro" id="IPR001764">
    <property type="entry name" value="Glyco_hydro_3_N"/>
</dbReference>
<dbReference type="AlphaFoldDB" id="A0A345SRZ5"/>
<evidence type="ECO:0000256" key="3">
    <source>
        <dbReference type="ARBA" id="ARBA00012663"/>
    </source>
</evidence>
<feature type="domain" description="Glycoside hydrolase family 3 N-terminal" evidence="8">
    <location>
        <begin position="87"/>
        <end position="413"/>
    </location>
</feature>
<evidence type="ECO:0000256" key="4">
    <source>
        <dbReference type="ARBA" id="ARBA00022801"/>
    </source>
</evidence>
<dbReference type="GO" id="GO:0009254">
    <property type="term" value="P:peptidoglycan turnover"/>
    <property type="evidence" value="ECO:0007669"/>
    <property type="project" value="TreeGrafter"/>
</dbReference>
<dbReference type="InterPro" id="IPR036962">
    <property type="entry name" value="Glyco_hydro_3_N_sf"/>
</dbReference>
<feature type="signal peptide" evidence="7">
    <location>
        <begin position="1"/>
        <end position="31"/>
    </location>
</feature>
<dbReference type="EC" id="3.2.1.52" evidence="3"/>
<comment type="catalytic activity">
    <reaction evidence="1">
        <text>Hydrolysis of terminal non-reducing N-acetyl-D-hexosamine residues in N-acetyl-beta-D-hexosaminides.</text>
        <dbReference type="EC" id="3.2.1.52"/>
    </reaction>
</comment>
<dbReference type="InterPro" id="IPR017853">
    <property type="entry name" value="GH"/>
</dbReference>
<name>A0A345SRZ5_9ACTN</name>
<proteinExistence type="inferred from homology"/>
<dbReference type="Gene3D" id="3.20.20.300">
    <property type="entry name" value="Glycoside hydrolase, family 3, N-terminal domain"/>
    <property type="match status" value="1"/>
</dbReference>